<sequence length="267" mass="29789">MTQTRTTPDTIVLIHGLWMTPRSWEHWSERFKSRGFKVLAPAYPGLEVEVEALRKDPSPIEKLTIEHVAHYYETFIRGLESPPIIMGHSFGGALTQMMLDRGLGAAGVAIDSVPTKGVLRLPLTTIKATFPVLGNPANRHRAVPFTHEQFHYAFTNTLTEEKSRAAYERYHVPAPGRFVFDGALANFNPHAPTKVDFDKEDRAPLLFIAGAEDNIMPAAVNKSNARHYNTGIVAYKEYAGRCHFTVGQDGWEEVADYALSWALNPTA</sequence>
<evidence type="ECO:0000313" key="2">
    <source>
        <dbReference type="EMBL" id="KFA94076.1"/>
    </source>
</evidence>
<proteinExistence type="predicted"/>
<evidence type="ECO:0000259" key="1">
    <source>
        <dbReference type="Pfam" id="PF12697"/>
    </source>
</evidence>
<dbReference type="InterPro" id="IPR050228">
    <property type="entry name" value="Carboxylesterase_BioH"/>
</dbReference>
<name>A0A084T041_9BACT</name>
<gene>
    <name evidence="2" type="ORF">Q664_04685</name>
</gene>
<accession>A0A084T041</accession>
<dbReference type="InterPro" id="IPR000073">
    <property type="entry name" value="AB_hydrolase_1"/>
</dbReference>
<dbReference type="RefSeq" id="WP_043390212.1">
    <property type="nucleotide sequence ID" value="NZ_JPMI01000026.1"/>
</dbReference>
<dbReference type="Gene3D" id="3.40.50.1820">
    <property type="entry name" value="alpha/beta hydrolase"/>
    <property type="match status" value="1"/>
</dbReference>
<keyword evidence="2" id="KW-0378">Hydrolase</keyword>
<dbReference type="Proteomes" id="UP000028547">
    <property type="component" value="Unassembled WGS sequence"/>
</dbReference>
<dbReference type="AlphaFoldDB" id="A0A084T041"/>
<organism evidence="2 3">
    <name type="scientific">Archangium violaceum Cb vi76</name>
    <dbReference type="NCBI Taxonomy" id="1406225"/>
    <lineage>
        <taxon>Bacteria</taxon>
        <taxon>Pseudomonadati</taxon>
        <taxon>Myxococcota</taxon>
        <taxon>Myxococcia</taxon>
        <taxon>Myxococcales</taxon>
        <taxon>Cystobacterineae</taxon>
        <taxon>Archangiaceae</taxon>
        <taxon>Archangium</taxon>
    </lineage>
</organism>
<dbReference type="EMBL" id="JPMI01000026">
    <property type="protein sequence ID" value="KFA94076.1"/>
    <property type="molecule type" value="Genomic_DNA"/>
</dbReference>
<comment type="caution">
    <text evidence="2">The sequence shown here is derived from an EMBL/GenBank/DDBJ whole genome shotgun (WGS) entry which is preliminary data.</text>
</comment>
<reference evidence="2 3" key="1">
    <citation type="submission" date="2014-07" db="EMBL/GenBank/DDBJ databases">
        <title>Draft Genome Sequence of Gephyronic Acid Producer, Cystobacter violaceus Strain Cb vi76.</title>
        <authorList>
            <person name="Stevens D.C."/>
            <person name="Young J."/>
            <person name="Carmichael R."/>
            <person name="Tan J."/>
            <person name="Taylor R.E."/>
        </authorList>
    </citation>
    <scope>NUCLEOTIDE SEQUENCE [LARGE SCALE GENOMIC DNA]</scope>
    <source>
        <strain evidence="2 3">Cb vi76</strain>
    </source>
</reference>
<dbReference type="PANTHER" id="PTHR43194">
    <property type="entry name" value="HYDROLASE ALPHA/BETA FOLD FAMILY"/>
    <property type="match status" value="1"/>
</dbReference>
<dbReference type="PANTHER" id="PTHR43194:SF2">
    <property type="entry name" value="PEROXISOMAL MEMBRANE PROTEIN LPX1"/>
    <property type="match status" value="1"/>
</dbReference>
<dbReference type="PRINTS" id="PR00111">
    <property type="entry name" value="ABHYDROLASE"/>
</dbReference>
<dbReference type="Pfam" id="PF12697">
    <property type="entry name" value="Abhydrolase_6"/>
    <property type="match status" value="1"/>
</dbReference>
<dbReference type="GO" id="GO:0016787">
    <property type="term" value="F:hydrolase activity"/>
    <property type="evidence" value="ECO:0007669"/>
    <property type="project" value="UniProtKB-KW"/>
</dbReference>
<feature type="domain" description="AB hydrolase-1" evidence="1">
    <location>
        <begin position="11"/>
        <end position="231"/>
    </location>
</feature>
<protein>
    <submittedName>
        <fullName evidence="2">Alpha/beta hydrolase</fullName>
    </submittedName>
</protein>
<dbReference type="SUPFAM" id="SSF53474">
    <property type="entry name" value="alpha/beta-Hydrolases"/>
    <property type="match status" value="1"/>
</dbReference>
<evidence type="ECO:0000313" key="3">
    <source>
        <dbReference type="Proteomes" id="UP000028547"/>
    </source>
</evidence>
<dbReference type="InterPro" id="IPR029058">
    <property type="entry name" value="AB_hydrolase_fold"/>
</dbReference>